<sequence length="534" mass="61931">MLHRVIFFIIVARACLGICLAQKKASQPNILYIMSDDHTSQAVGAYGGRLAPLNPTPNIDALASEGVVFDNTFCTNSICCPSRATIITGQYSQTNGVIDLDQGLSVEKQYLPMEMKKLGYSTAIIGKWHLHNEPVNFDYYKVLPGQGKYHDPVFREKGKGQWPNNTVNTSGHSSDVITDISIDYLEHRDKTKPFFLMHHFKAPHDFFEYADRYENYLSDVIIPEPASLYEQGEFGGKTLHGDQGSLNSVVGTSVSARHHGRNYIKTFGYEDADLSFDEKTHLAYQHYLKAYLRCVKGVDDNLGRLFGYLKKEGLWENTIIIYTADQGMMLGEHDLQDKRWMYEESLRMPFIVRDPSSKINGTHNDLLINNTDFAPTMISLAGGKVPAKMQGRSFQRTLRGKTEKDWRTATYYRYWMHMIHHWVPAHFGVRTQRYKLIFYYSEHYLDDQAQKPFYWKMQYDSVTEEIPVSWEFYDLEKDPKEMNNRYDDPAYQEIISKLKEEILAQRAKYNETDEHYPEIQKVIDEHWDDQKAVN</sequence>
<proteinExistence type="inferred from homology"/>
<geneLocation type="plasmid" evidence="7 8">
    <name>pPP8</name>
</geneLocation>
<organism evidence="7 8">
    <name type="scientific">Persicobacter psychrovividus</name>
    <dbReference type="NCBI Taxonomy" id="387638"/>
    <lineage>
        <taxon>Bacteria</taxon>
        <taxon>Pseudomonadati</taxon>
        <taxon>Bacteroidota</taxon>
        <taxon>Cytophagia</taxon>
        <taxon>Cytophagales</taxon>
        <taxon>Persicobacteraceae</taxon>
        <taxon>Persicobacter</taxon>
    </lineage>
</organism>
<name>A0ABM7VMM8_9BACT</name>
<dbReference type="SUPFAM" id="SSF53649">
    <property type="entry name" value="Alkaline phosphatase-like"/>
    <property type="match status" value="1"/>
</dbReference>
<gene>
    <name evidence="7" type="ORF">PEPS_45460</name>
</gene>
<protein>
    <submittedName>
        <fullName evidence="7">Acetylglucosamine-6-sulfatase</fullName>
    </submittedName>
</protein>
<dbReference type="Pfam" id="PF00884">
    <property type="entry name" value="Sulfatase"/>
    <property type="match status" value="1"/>
</dbReference>
<feature type="domain" description="N-sulphoglucosamine sulphohydrolase C-terminal" evidence="6">
    <location>
        <begin position="469"/>
        <end position="507"/>
    </location>
</feature>
<evidence type="ECO:0000256" key="3">
    <source>
        <dbReference type="ARBA" id="ARBA00022801"/>
    </source>
</evidence>
<evidence type="ECO:0000256" key="2">
    <source>
        <dbReference type="ARBA" id="ARBA00022729"/>
    </source>
</evidence>
<keyword evidence="3" id="KW-0378">Hydrolase</keyword>
<dbReference type="PANTHER" id="PTHR43108:SF6">
    <property type="entry name" value="N-SULPHOGLUCOSAMINE SULPHOHYDROLASE"/>
    <property type="match status" value="1"/>
</dbReference>
<dbReference type="Proteomes" id="UP001354989">
    <property type="component" value="Plasmid pPP8"/>
</dbReference>
<keyword evidence="2" id="KW-0732">Signal</keyword>
<dbReference type="Pfam" id="PF16347">
    <property type="entry name" value="SGSH_C"/>
    <property type="match status" value="1"/>
</dbReference>
<evidence type="ECO:0000256" key="4">
    <source>
        <dbReference type="ARBA" id="ARBA00023180"/>
    </source>
</evidence>
<dbReference type="PROSITE" id="PS00149">
    <property type="entry name" value="SULFATASE_2"/>
    <property type="match status" value="1"/>
</dbReference>
<dbReference type="CDD" id="cd16031">
    <property type="entry name" value="G6S_like"/>
    <property type="match status" value="1"/>
</dbReference>
<evidence type="ECO:0000313" key="8">
    <source>
        <dbReference type="Proteomes" id="UP001354989"/>
    </source>
</evidence>
<feature type="domain" description="Sulfatase N-terminal" evidence="5">
    <location>
        <begin position="28"/>
        <end position="382"/>
    </location>
</feature>
<dbReference type="RefSeq" id="WP_338399520.1">
    <property type="nucleotide sequence ID" value="NZ_AP025300.1"/>
</dbReference>
<dbReference type="InterPro" id="IPR032506">
    <property type="entry name" value="SGSH_C"/>
</dbReference>
<evidence type="ECO:0000259" key="5">
    <source>
        <dbReference type="Pfam" id="PF00884"/>
    </source>
</evidence>
<dbReference type="PANTHER" id="PTHR43108">
    <property type="entry name" value="N-ACETYLGLUCOSAMINE-6-SULFATASE FAMILY MEMBER"/>
    <property type="match status" value="1"/>
</dbReference>
<dbReference type="Gene3D" id="3.40.720.10">
    <property type="entry name" value="Alkaline Phosphatase, subunit A"/>
    <property type="match status" value="1"/>
</dbReference>
<dbReference type="InterPro" id="IPR000917">
    <property type="entry name" value="Sulfatase_N"/>
</dbReference>
<evidence type="ECO:0000256" key="1">
    <source>
        <dbReference type="ARBA" id="ARBA00008779"/>
    </source>
</evidence>
<comment type="similarity">
    <text evidence="1">Belongs to the sulfatase family.</text>
</comment>
<accession>A0ABM7VMM8</accession>
<dbReference type="EMBL" id="AP025300">
    <property type="protein sequence ID" value="BDD02266.1"/>
    <property type="molecule type" value="Genomic_DNA"/>
</dbReference>
<keyword evidence="8" id="KW-1185">Reference proteome</keyword>
<dbReference type="InterPro" id="IPR024607">
    <property type="entry name" value="Sulfatase_CS"/>
</dbReference>
<evidence type="ECO:0000259" key="6">
    <source>
        <dbReference type="Pfam" id="PF16347"/>
    </source>
</evidence>
<keyword evidence="7" id="KW-0614">Plasmid</keyword>
<reference evidence="7 8" key="1">
    <citation type="submission" date="2021-12" db="EMBL/GenBank/DDBJ databases">
        <title>Genome sequencing of bacteria with rrn-lacking chromosome and rrn-plasmid.</title>
        <authorList>
            <person name="Anda M."/>
            <person name="Iwasaki W."/>
        </authorList>
    </citation>
    <scope>NUCLEOTIDE SEQUENCE [LARGE SCALE GENOMIC DNA]</scope>
    <source>
        <strain evidence="7 8">NBRC 101262</strain>
        <plasmid evidence="7 8">pPP8</plasmid>
    </source>
</reference>
<keyword evidence="4" id="KW-0325">Glycoprotein</keyword>
<evidence type="ECO:0000313" key="7">
    <source>
        <dbReference type="EMBL" id="BDD02266.1"/>
    </source>
</evidence>
<dbReference type="PROSITE" id="PS00523">
    <property type="entry name" value="SULFATASE_1"/>
    <property type="match status" value="1"/>
</dbReference>
<dbReference type="InterPro" id="IPR017850">
    <property type="entry name" value="Alkaline_phosphatase_core_sf"/>
</dbReference>